<keyword evidence="2" id="KW-0805">Transcription regulation</keyword>
<dbReference type="EMBL" id="CP034752">
    <property type="protein sequence ID" value="QBH95494.1"/>
    <property type="molecule type" value="Genomic_DNA"/>
</dbReference>
<comment type="similarity">
    <text evidence="1">Belongs to the ner transcriptional regulatory family.</text>
</comment>
<dbReference type="Pfam" id="PF13693">
    <property type="entry name" value="HTH_35"/>
    <property type="match status" value="1"/>
</dbReference>
<dbReference type="RefSeq" id="WP_130590485.1">
    <property type="nucleotide sequence ID" value="NZ_CP034752.1"/>
</dbReference>
<dbReference type="InterPro" id="IPR010982">
    <property type="entry name" value="Lambda_DNA-bd_dom_sf"/>
</dbReference>
<accession>A0A411WHH6</accession>
<dbReference type="GO" id="GO:0003677">
    <property type="term" value="F:DNA binding"/>
    <property type="evidence" value="ECO:0007669"/>
    <property type="project" value="UniProtKB-KW"/>
</dbReference>
<sequence>MHNCTESQKLTPNGINNLIDWHPADIISALKKRGTNLSRLSRESGLGSRTLHNTLYRKWPKGEILIANALNVQPDVIWPSRY</sequence>
<reference evidence="6 7" key="1">
    <citation type="submission" date="2019-03" db="EMBL/GenBank/DDBJ databases">
        <title>Pragia sp. nov. isolated from the gut tract of Carduelis flavirostris.</title>
        <authorList>
            <person name="Ge Y."/>
        </authorList>
    </citation>
    <scope>NUCLEOTIDE SEQUENCE [LARGE SCALE GENOMIC DNA]</scope>
    <source>
        <strain evidence="6 7">CF-458</strain>
    </source>
</reference>
<gene>
    <name evidence="6" type="ORF">EKN56_03170</name>
</gene>
<dbReference type="Proteomes" id="UP000293154">
    <property type="component" value="Chromosome"/>
</dbReference>
<feature type="domain" description="Ner winged helix-turn-helix DNA-binding" evidence="5">
    <location>
        <begin position="20"/>
        <end position="82"/>
    </location>
</feature>
<evidence type="ECO:0000256" key="2">
    <source>
        <dbReference type="ARBA" id="ARBA00023015"/>
    </source>
</evidence>
<evidence type="ECO:0000256" key="4">
    <source>
        <dbReference type="ARBA" id="ARBA00023163"/>
    </source>
</evidence>
<evidence type="ECO:0000256" key="1">
    <source>
        <dbReference type="ARBA" id="ARBA00006157"/>
    </source>
</evidence>
<keyword evidence="4" id="KW-0804">Transcription</keyword>
<proteinExistence type="inferred from homology"/>
<dbReference type="AlphaFoldDB" id="A0A411WHH6"/>
<protein>
    <submittedName>
        <fullName evidence="6">Transcriptional regulator</fullName>
    </submittedName>
</protein>
<keyword evidence="7" id="KW-1185">Reference proteome</keyword>
<evidence type="ECO:0000313" key="7">
    <source>
        <dbReference type="Proteomes" id="UP000293154"/>
    </source>
</evidence>
<keyword evidence="3" id="KW-0238">DNA-binding</keyword>
<evidence type="ECO:0000256" key="3">
    <source>
        <dbReference type="ARBA" id="ARBA00023125"/>
    </source>
</evidence>
<evidence type="ECO:0000313" key="6">
    <source>
        <dbReference type="EMBL" id="QBH95494.1"/>
    </source>
</evidence>
<evidence type="ECO:0000259" key="5">
    <source>
        <dbReference type="Pfam" id="PF13693"/>
    </source>
</evidence>
<dbReference type="OrthoDB" id="5405994at2"/>
<dbReference type="Gene3D" id="1.10.260.40">
    <property type="entry name" value="lambda repressor-like DNA-binding domains"/>
    <property type="match status" value="1"/>
</dbReference>
<dbReference type="SUPFAM" id="SSF47413">
    <property type="entry name" value="lambda repressor-like DNA-binding domains"/>
    <property type="match status" value="1"/>
</dbReference>
<name>A0A411WHH6_9GAMM</name>
<dbReference type="KEGG" id="prag:EKN56_03170"/>
<dbReference type="InterPro" id="IPR038722">
    <property type="entry name" value="Ner_HTH_dom"/>
</dbReference>
<organism evidence="6 7">
    <name type="scientific">Limnobaculum zhutongyuii</name>
    <dbReference type="NCBI Taxonomy" id="2498113"/>
    <lineage>
        <taxon>Bacteria</taxon>
        <taxon>Pseudomonadati</taxon>
        <taxon>Pseudomonadota</taxon>
        <taxon>Gammaproteobacteria</taxon>
        <taxon>Enterobacterales</taxon>
        <taxon>Budviciaceae</taxon>
        <taxon>Limnobaculum</taxon>
    </lineage>
</organism>